<sequence length="188" mass="20075">MAQATSAHGRPQLAVSPSVPSILATMPLLRQLARPALRQAVGAGWRGICSSPVRTHGPAVGAALGARGGDAGLPQLPVAPSAGPVGRSLMAGSPLFLTDLDAPFYLPEIQFVLSGPINGLVERMFETEAGPLFLNGLFMLTLLRMGVYYGFLQPSYLWHFQERYGQTWTVGHHLYGCDKPNPLKKAGK</sequence>
<dbReference type="AlphaFoldDB" id="A0A7S4QAL3"/>
<organism evidence="2">
    <name type="scientific">Alexandrium monilatum</name>
    <dbReference type="NCBI Taxonomy" id="311494"/>
    <lineage>
        <taxon>Eukaryota</taxon>
        <taxon>Sar</taxon>
        <taxon>Alveolata</taxon>
        <taxon>Dinophyceae</taxon>
        <taxon>Gonyaulacales</taxon>
        <taxon>Pyrocystaceae</taxon>
        <taxon>Alexandrium</taxon>
    </lineage>
</organism>
<proteinExistence type="predicted"/>
<feature type="transmembrane region" description="Helical" evidence="1">
    <location>
        <begin position="132"/>
        <end position="151"/>
    </location>
</feature>
<protein>
    <submittedName>
        <fullName evidence="2">Uncharacterized protein</fullName>
    </submittedName>
</protein>
<dbReference type="EMBL" id="HBNR01025596">
    <property type="protein sequence ID" value="CAE4577632.1"/>
    <property type="molecule type" value="Transcribed_RNA"/>
</dbReference>
<name>A0A7S4QAL3_9DINO</name>
<keyword evidence="1" id="KW-1133">Transmembrane helix</keyword>
<accession>A0A7S4QAL3</accession>
<evidence type="ECO:0000313" key="2">
    <source>
        <dbReference type="EMBL" id="CAE4577632.1"/>
    </source>
</evidence>
<keyword evidence="1" id="KW-0812">Transmembrane</keyword>
<gene>
    <name evidence="2" type="ORF">AMON00008_LOCUS17238</name>
</gene>
<reference evidence="2" key="1">
    <citation type="submission" date="2021-01" db="EMBL/GenBank/DDBJ databases">
        <authorList>
            <person name="Corre E."/>
            <person name="Pelletier E."/>
            <person name="Niang G."/>
            <person name="Scheremetjew M."/>
            <person name="Finn R."/>
            <person name="Kale V."/>
            <person name="Holt S."/>
            <person name="Cochrane G."/>
            <person name="Meng A."/>
            <person name="Brown T."/>
            <person name="Cohen L."/>
        </authorList>
    </citation>
    <scope>NUCLEOTIDE SEQUENCE</scope>
    <source>
        <strain evidence="2">CCMP3105</strain>
    </source>
</reference>
<evidence type="ECO:0000256" key="1">
    <source>
        <dbReference type="SAM" id="Phobius"/>
    </source>
</evidence>
<keyword evidence="1" id="KW-0472">Membrane</keyword>